<feature type="domain" description="Amidohydrolase-related" evidence="2">
    <location>
        <begin position="18"/>
        <end position="388"/>
    </location>
</feature>
<dbReference type="PANTHER" id="PTHR21240">
    <property type="entry name" value="2-AMINO-3-CARBOXYLMUCONATE-6-SEMIALDEHYDE DECARBOXYLASE"/>
    <property type="match status" value="1"/>
</dbReference>
<dbReference type="InterPro" id="IPR032465">
    <property type="entry name" value="ACMSD"/>
</dbReference>
<evidence type="ECO:0000256" key="1">
    <source>
        <dbReference type="ARBA" id="ARBA00023239"/>
    </source>
</evidence>
<dbReference type="Pfam" id="PF04909">
    <property type="entry name" value="Amidohydro_2"/>
    <property type="match status" value="1"/>
</dbReference>
<dbReference type="PANTHER" id="PTHR21240:SF28">
    <property type="entry name" value="ISO-OROTATE DECARBOXYLASE (EUROFUNG)"/>
    <property type="match status" value="1"/>
</dbReference>
<keyword evidence="4" id="KW-1185">Reference proteome</keyword>
<dbReference type="OrthoDB" id="9799024at2"/>
<gene>
    <name evidence="3" type="ORF">L485_16780</name>
</gene>
<keyword evidence="1" id="KW-0456">Lyase</keyword>
<dbReference type="AlphaFoldDB" id="T0HNS9"/>
<accession>T0HNS9</accession>
<protein>
    <recommendedName>
        <fullName evidence="2">Amidohydrolase-related domain-containing protein</fullName>
    </recommendedName>
</protein>
<dbReference type="InterPro" id="IPR006680">
    <property type="entry name" value="Amidohydro-rel"/>
</dbReference>
<dbReference type="Gene3D" id="3.20.20.140">
    <property type="entry name" value="Metal-dependent hydrolases"/>
    <property type="match status" value="1"/>
</dbReference>
<proteinExistence type="predicted"/>
<sequence length="389" mass="44012">MEFLGDAMMTEYQVICADSHVNPPPDFWQDYLPPALREMAPKIEHGDDADYVVFEGRRKKLNLIGAQAGRDGKDFKMEGRLSDMRGGGWLPDERLKDMDTDGLDAAVMFGGGPLATSNDDLYIESFDAYNRWLADFCDYDTKRLAGVAYLPMRDVDESIAMLKRMAARGFRAVNIPAFPQSKSLKSMETAGGAQVVALTGNPHGELQYDDSSFDRFWAAVVDLDITITIHLGARMARWNEPRFFLSDLLMTKFSMAEPIAILIFGGVFQRFPKLRFASIESGVGWFAFAAHYMDMTWKKQRFWTKNGLTEPPSFYMDQNVYGSFIHDKPGIFTRHLPGAKNIMWSSDYPHSETTFPHSRESIADLFEGVPEDEKYEIVCGRAKRLFGIG</sequence>
<dbReference type="GO" id="GO:0005737">
    <property type="term" value="C:cytoplasm"/>
    <property type="evidence" value="ECO:0007669"/>
    <property type="project" value="TreeGrafter"/>
</dbReference>
<dbReference type="GO" id="GO:0016787">
    <property type="term" value="F:hydrolase activity"/>
    <property type="evidence" value="ECO:0007669"/>
    <property type="project" value="InterPro"/>
</dbReference>
<organism evidence="3 4">
    <name type="scientific">Sphingobium baderi LL03</name>
    <dbReference type="NCBI Taxonomy" id="1114964"/>
    <lineage>
        <taxon>Bacteria</taxon>
        <taxon>Pseudomonadati</taxon>
        <taxon>Pseudomonadota</taxon>
        <taxon>Alphaproteobacteria</taxon>
        <taxon>Sphingomonadales</taxon>
        <taxon>Sphingomonadaceae</taxon>
        <taxon>Sphingobium</taxon>
    </lineage>
</organism>
<dbReference type="InterPro" id="IPR032466">
    <property type="entry name" value="Metal_Hydrolase"/>
</dbReference>
<dbReference type="PATRIC" id="fig|1114964.3.peg.3285"/>
<evidence type="ECO:0000259" key="2">
    <source>
        <dbReference type="Pfam" id="PF04909"/>
    </source>
</evidence>
<dbReference type="eggNOG" id="COG2159">
    <property type="taxonomic scope" value="Bacteria"/>
</dbReference>
<dbReference type="SUPFAM" id="SSF51556">
    <property type="entry name" value="Metallo-dependent hydrolases"/>
    <property type="match status" value="1"/>
</dbReference>
<dbReference type="Proteomes" id="UP000015524">
    <property type="component" value="Unassembled WGS sequence"/>
</dbReference>
<evidence type="ECO:0000313" key="4">
    <source>
        <dbReference type="Proteomes" id="UP000015524"/>
    </source>
</evidence>
<dbReference type="GO" id="GO:0019748">
    <property type="term" value="P:secondary metabolic process"/>
    <property type="evidence" value="ECO:0007669"/>
    <property type="project" value="TreeGrafter"/>
</dbReference>
<dbReference type="EMBL" id="ATIB01000079">
    <property type="protein sequence ID" value="EQA99203.1"/>
    <property type="molecule type" value="Genomic_DNA"/>
</dbReference>
<reference evidence="3 4" key="1">
    <citation type="journal article" date="2013" name="Genome Announc.">
        <title>Draft Genome Sequence of a Hexachlorocyclohexane-Degrading Bacterium, Sphingobium baderi Strain LL03T.</title>
        <authorList>
            <person name="Kaur J."/>
            <person name="Verma H."/>
            <person name="Tripathi C."/>
            <person name="Khurana J.P."/>
            <person name="Lal R."/>
        </authorList>
    </citation>
    <scope>NUCLEOTIDE SEQUENCE [LARGE SCALE GENOMIC DNA]</scope>
    <source>
        <strain evidence="3 4">LL03</strain>
    </source>
</reference>
<dbReference type="GO" id="GO:0016831">
    <property type="term" value="F:carboxy-lyase activity"/>
    <property type="evidence" value="ECO:0007669"/>
    <property type="project" value="InterPro"/>
</dbReference>
<comment type="caution">
    <text evidence="3">The sequence shown here is derived from an EMBL/GenBank/DDBJ whole genome shotgun (WGS) entry which is preliminary data.</text>
</comment>
<name>T0HNS9_9SPHN</name>
<evidence type="ECO:0000313" key="3">
    <source>
        <dbReference type="EMBL" id="EQA99203.1"/>
    </source>
</evidence>